<gene>
    <name evidence="5" type="ORF">PZE19_09115</name>
</gene>
<evidence type="ECO:0000256" key="1">
    <source>
        <dbReference type="SAM" id="MobiDB-lite"/>
    </source>
</evidence>
<dbReference type="Pfam" id="PF03413">
    <property type="entry name" value="PepSY"/>
    <property type="match status" value="1"/>
</dbReference>
<comment type="caution">
    <text evidence="5">The sequence shown here is derived from an EMBL/GenBank/DDBJ whole genome shotgun (WGS) entry which is preliminary data.</text>
</comment>
<reference evidence="5 6" key="1">
    <citation type="submission" date="2023-03" db="EMBL/GenBank/DDBJ databases">
        <title>Paludisphaera mucosa sp. nov. a novel planctomycete from northern fen.</title>
        <authorList>
            <person name="Ivanova A."/>
        </authorList>
    </citation>
    <scope>NUCLEOTIDE SEQUENCE [LARGE SCALE GENOMIC DNA]</scope>
    <source>
        <strain evidence="5 6">Pla2</strain>
    </source>
</reference>
<evidence type="ECO:0000256" key="2">
    <source>
        <dbReference type="SAM" id="SignalP"/>
    </source>
</evidence>
<dbReference type="InterPro" id="IPR021533">
    <property type="entry name" value="PepSY-like"/>
</dbReference>
<feature type="chain" id="PRO_5046351214" evidence="2">
    <location>
        <begin position="24"/>
        <end position="163"/>
    </location>
</feature>
<dbReference type="RefSeq" id="WP_277860275.1">
    <property type="nucleotide sequence ID" value="NZ_JARRAG010000001.1"/>
</dbReference>
<evidence type="ECO:0000313" key="5">
    <source>
        <dbReference type="EMBL" id="MDG3003930.1"/>
    </source>
</evidence>
<evidence type="ECO:0000259" key="3">
    <source>
        <dbReference type="Pfam" id="PF03413"/>
    </source>
</evidence>
<proteinExistence type="predicted"/>
<keyword evidence="2" id="KW-0732">Signal</keyword>
<dbReference type="Gene3D" id="3.10.450.360">
    <property type="match status" value="2"/>
</dbReference>
<evidence type="ECO:0000313" key="6">
    <source>
        <dbReference type="Proteomes" id="UP001216907"/>
    </source>
</evidence>
<feature type="region of interest" description="Disordered" evidence="1">
    <location>
        <begin position="135"/>
        <end position="163"/>
    </location>
</feature>
<feature type="domain" description="PepSY" evidence="3">
    <location>
        <begin position="32"/>
        <end position="73"/>
    </location>
</feature>
<dbReference type="Pfam" id="PF11396">
    <property type="entry name" value="PepSY_like"/>
    <property type="match status" value="1"/>
</dbReference>
<organism evidence="5 6">
    <name type="scientific">Paludisphaera mucosa</name>
    <dbReference type="NCBI Taxonomy" id="3030827"/>
    <lineage>
        <taxon>Bacteria</taxon>
        <taxon>Pseudomonadati</taxon>
        <taxon>Planctomycetota</taxon>
        <taxon>Planctomycetia</taxon>
        <taxon>Isosphaerales</taxon>
        <taxon>Isosphaeraceae</taxon>
        <taxon>Paludisphaera</taxon>
    </lineage>
</organism>
<feature type="domain" description="Putative beta-lactamase-inhibitor-like PepSY-like" evidence="4">
    <location>
        <begin position="82"/>
        <end position="149"/>
    </location>
</feature>
<dbReference type="EMBL" id="JARRAG010000001">
    <property type="protein sequence ID" value="MDG3003930.1"/>
    <property type="molecule type" value="Genomic_DNA"/>
</dbReference>
<protein>
    <submittedName>
        <fullName evidence="5">PepSY-like domain-containing protein</fullName>
    </submittedName>
</protein>
<feature type="compositionally biased region" description="Acidic residues" evidence="1">
    <location>
        <begin position="151"/>
        <end position="163"/>
    </location>
</feature>
<evidence type="ECO:0000259" key="4">
    <source>
        <dbReference type="Pfam" id="PF11396"/>
    </source>
</evidence>
<feature type="signal peptide" evidence="2">
    <location>
        <begin position="1"/>
        <end position="23"/>
    </location>
</feature>
<dbReference type="Proteomes" id="UP001216907">
    <property type="component" value="Unassembled WGS sequence"/>
</dbReference>
<dbReference type="InterPro" id="IPR025711">
    <property type="entry name" value="PepSY"/>
</dbReference>
<keyword evidence="6" id="KW-1185">Reference proteome</keyword>
<accession>A0ABT6F8L3</accession>
<sequence>MRTLILKALGAILLTIPAGSSSAAADDEAPKAVLDAIKAKFPKAEITHVEKEEEDEETIYEISLKDGDSRHDVDVRPDGRIEAIETEIKTSDLPKPVADLVAAKYPGKAVKKTEKVVEFEKDREVTTYEVEVSVDGKTQEIEATPDGKIVDEDDDDDDEDDDA</sequence>
<dbReference type="SUPFAM" id="SSF160574">
    <property type="entry name" value="BT0923-like"/>
    <property type="match status" value="1"/>
</dbReference>
<name>A0ABT6F8L3_9BACT</name>